<protein>
    <submittedName>
        <fullName evidence="1">Uncharacterized protein</fullName>
    </submittedName>
</protein>
<evidence type="ECO:0000313" key="2">
    <source>
        <dbReference type="Proteomes" id="UP000254866"/>
    </source>
</evidence>
<dbReference type="GeneID" id="43594899"/>
<reference evidence="1 2" key="1">
    <citation type="journal article" date="2018" name="IMA Fungus">
        <title>IMA Genome-F 9: Draft genome sequence of Annulohypoxylon stygium, Aspergillus mulundensis, Berkeleyomyces basicola (syn. Thielaviopsis basicola), Ceratocystis smalleyi, two Cercospora beticola strains, Coleophoma cylindrospora, Fusarium fracticaudum, Phialophora cf. hyalina, and Morchella septimelata.</title>
        <authorList>
            <person name="Wingfield B.D."/>
            <person name="Bills G.F."/>
            <person name="Dong Y."/>
            <person name="Huang W."/>
            <person name="Nel W.J."/>
            <person name="Swalarsk-Parry B.S."/>
            <person name="Vaghefi N."/>
            <person name="Wilken P.M."/>
            <person name="An Z."/>
            <person name="de Beer Z.W."/>
            <person name="De Vos L."/>
            <person name="Chen L."/>
            <person name="Duong T.A."/>
            <person name="Gao Y."/>
            <person name="Hammerbacher A."/>
            <person name="Kikkert J.R."/>
            <person name="Li Y."/>
            <person name="Li H."/>
            <person name="Li K."/>
            <person name="Li Q."/>
            <person name="Liu X."/>
            <person name="Ma X."/>
            <person name="Naidoo K."/>
            <person name="Pethybridge S.J."/>
            <person name="Sun J."/>
            <person name="Steenkamp E.T."/>
            <person name="van der Nest M.A."/>
            <person name="van Wyk S."/>
            <person name="Wingfield M.J."/>
            <person name="Xiong C."/>
            <person name="Yue Q."/>
            <person name="Zhang X."/>
        </authorList>
    </citation>
    <scope>NUCLEOTIDE SEQUENCE [LARGE SCALE GENOMIC DNA]</scope>
    <source>
        <strain evidence="1 2">BP 5553</strain>
    </source>
</reference>
<comment type="caution">
    <text evidence="1">The sequence shown here is derived from an EMBL/GenBank/DDBJ whole genome shotgun (WGS) entry which is preliminary data.</text>
</comment>
<keyword evidence="2" id="KW-1185">Reference proteome</keyword>
<dbReference type="Proteomes" id="UP000254866">
    <property type="component" value="Unassembled WGS sequence"/>
</dbReference>
<dbReference type="AlphaFoldDB" id="A0A370U2S7"/>
<evidence type="ECO:0000313" key="1">
    <source>
        <dbReference type="EMBL" id="RDL42071.1"/>
    </source>
</evidence>
<accession>A0A370U2S7</accession>
<dbReference type="OrthoDB" id="3549294at2759"/>
<dbReference type="RefSeq" id="XP_031874727.1">
    <property type="nucleotide sequence ID" value="XM_032010673.1"/>
</dbReference>
<name>A0A370U2S7_9HELO</name>
<gene>
    <name evidence="1" type="ORF">BP5553_02050</name>
</gene>
<dbReference type="EMBL" id="NPIC01000001">
    <property type="protein sequence ID" value="RDL42071.1"/>
    <property type="molecule type" value="Genomic_DNA"/>
</dbReference>
<proteinExistence type="predicted"/>
<organism evidence="1 2">
    <name type="scientific">Venustampulla echinocandica</name>
    <dbReference type="NCBI Taxonomy" id="2656787"/>
    <lineage>
        <taxon>Eukaryota</taxon>
        <taxon>Fungi</taxon>
        <taxon>Dikarya</taxon>
        <taxon>Ascomycota</taxon>
        <taxon>Pezizomycotina</taxon>
        <taxon>Leotiomycetes</taxon>
        <taxon>Helotiales</taxon>
        <taxon>Pleuroascaceae</taxon>
        <taxon>Venustampulla</taxon>
    </lineage>
</organism>
<sequence>MLEHVPPLPKELCGKRDITGNALWSVPSPELPIPRCSTLENDDEPWDPERVAGVRKTFHLRIPKHTICTISAQSDFGYTFSDCQSSSPNGLAILTLCWSYIFSVRPLELQHRRMQYSLIKTPTATGPDRQQQKGVIVYLGYSSKKLVRWLCAILAPGAGWFAEGSVPPWAAHYSQDVEFFIGTDYLAEDIIQESPPSSAEAADLLVEFCELYDFGFQPSIAFLAALLLPFHNAQGLQPRLPMPRIPRYTKPSHGSPVYI</sequence>